<organism evidence="1 2">
    <name type="scientific">Cucurbita argyrosperma subsp. sororia</name>
    <dbReference type="NCBI Taxonomy" id="37648"/>
    <lineage>
        <taxon>Eukaryota</taxon>
        <taxon>Viridiplantae</taxon>
        <taxon>Streptophyta</taxon>
        <taxon>Embryophyta</taxon>
        <taxon>Tracheophyta</taxon>
        <taxon>Spermatophyta</taxon>
        <taxon>Magnoliopsida</taxon>
        <taxon>eudicotyledons</taxon>
        <taxon>Gunneridae</taxon>
        <taxon>Pentapetalae</taxon>
        <taxon>rosids</taxon>
        <taxon>fabids</taxon>
        <taxon>Cucurbitales</taxon>
        <taxon>Cucurbitaceae</taxon>
        <taxon>Cucurbiteae</taxon>
        <taxon>Cucurbita</taxon>
    </lineage>
</organism>
<reference evidence="1 2" key="1">
    <citation type="journal article" date="2021" name="Hortic Res">
        <title>The domestication of Cucurbita argyrosperma as revealed by the genome of its wild relative.</title>
        <authorList>
            <person name="Barrera-Redondo J."/>
            <person name="Sanchez-de la Vega G."/>
            <person name="Aguirre-Liguori J.A."/>
            <person name="Castellanos-Morales G."/>
            <person name="Gutierrez-Guerrero Y.T."/>
            <person name="Aguirre-Dugua X."/>
            <person name="Aguirre-Planter E."/>
            <person name="Tenaillon M.I."/>
            <person name="Lira-Saade R."/>
            <person name="Eguiarte L.E."/>
        </authorList>
    </citation>
    <scope>NUCLEOTIDE SEQUENCE [LARGE SCALE GENOMIC DNA]</scope>
    <source>
        <strain evidence="1">JBR-2021</strain>
    </source>
</reference>
<protein>
    <submittedName>
        <fullName evidence="1">Uncharacterized protein</fullName>
    </submittedName>
</protein>
<dbReference type="Proteomes" id="UP000685013">
    <property type="component" value="Chromosome 14"/>
</dbReference>
<proteinExistence type="predicted"/>
<dbReference type="AlphaFoldDB" id="A0AAV6MH39"/>
<accession>A0AAV6MH39</accession>
<comment type="caution">
    <text evidence="1">The sequence shown here is derived from an EMBL/GenBank/DDBJ whole genome shotgun (WGS) entry which is preliminary data.</text>
</comment>
<name>A0AAV6MH39_9ROSI</name>
<evidence type="ECO:0000313" key="1">
    <source>
        <dbReference type="EMBL" id="KAG6581573.1"/>
    </source>
</evidence>
<sequence length="92" mass="11011">MNEDVFRRILVSRSFDDDDVYDRNMIILNGSIVLFYYLRRRDEREFDIWEMEKDECGGILWSKRLTIGPLFGIENPRVFVSSNELPVAEREC</sequence>
<feature type="non-terminal residue" evidence="1">
    <location>
        <position position="1"/>
    </location>
</feature>
<keyword evidence="2" id="KW-1185">Reference proteome</keyword>
<dbReference type="EMBL" id="JAGKQH010000014">
    <property type="protein sequence ID" value="KAG6581573.1"/>
    <property type="molecule type" value="Genomic_DNA"/>
</dbReference>
<gene>
    <name evidence="1" type="ORF">SDJN03_21575</name>
</gene>
<evidence type="ECO:0000313" key="2">
    <source>
        <dbReference type="Proteomes" id="UP000685013"/>
    </source>
</evidence>